<dbReference type="Gene3D" id="3.80.10.10">
    <property type="entry name" value="Ribonuclease Inhibitor"/>
    <property type="match status" value="1"/>
</dbReference>
<dbReference type="InterPro" id="IPR032675">
    <property type="entry name" value="LRR_dom_sf"/>
</dbReference>
<organism evidence="1 2">
    <name type="scientific">Tetraparma gracilis</name>
    <dbReference type="NCBI Taxonomy" id="2962635"/>
    <lineage>
        <taxon>Eukaryota</taxon>
        <taxon>Sar</taxon>
        <taxon>Stramenopiles</taxon>
        <taxon>Ochrophyta</taxon>
        <taxon>Bolidophyceae</taxon>
        <taxon>Parmales</taxon>
        <taxon>Triparmaceae</taxon>
        <taxon>Tetraparma</taxon>
    </lineage>
</organism>
<gene>
    <name evidence="1" type="ORF">TeGR_g10393</name>
</gene>
<protein>
    <submittedName>
        <fullName evidence="1">Uncharacterized protein</fullName>
    </submittedName>
</protein>
<name>A0ABQ6MS92_9STRA</name>
<sequence>MVTVEHDGSPHQHWGRSDVTGLRISPGINKVGRCAFARTALTSVSGLRDSSVTCISGSAFRLTSVTSLRGSLPPALQYVGAQAFGRCPLLADVVGLPPGAVVHPTAFDGCPLLQEAAEAARFASIAAWLQHRRAVAAQRVALLLCVGEVIDREDRLFLPDAPAAPLLVNLSRLPEVLWREIAGYLHYSATPPPSEALAMDAAGLEEIVKVRVGVSPPSPACPRATLLLCVAAAAGQTHRAFLPSEPASPLAVNLARLPRGLLLEVLGFACGQALENNK</sequence>
<comment type="caution">
    <text evidence="1">The sequence shown here is derived from an EMBL/GenBank/DDBJ whole genome shotgun (WGS) entry which is preliminary data.</text>
</comment>
<dbReference type="Proteomes" id="UP001165060">
    <property type="component" value="Unassembled WGS sequence"/>
</dbReference>
<evidence type="ECO:0000313" key="1">
    <source>
        <dbReference type="EMBL" id="GMI31928.1"/>
    </source>
</evidence>
<evidence type="ECO:0000313" key="2">
    <source>
        <dbReference type="Proteomes" id="UP001165060"/>
    </source>
</evidence>
<proteinExistence type="predicted"/>
<dbReference type="EMBL" id="BRYB01001719">
    <property type="protein sequence ID" value="GMI31928.1"/>
    <property type="molecule type" value="Genomic_DNA"/>
</dbReference>
<accession>A0ABQ6MS92</accession>
<keyword evidence="2" id="KW-1185">Reference proteome</keyword>
<reference evidence="1 2" key="1">
    <citation type="journal article" date="2023" name="Commun. Biol.">
        <title>Genome analysis of Parmales, the sister group of diatoms, reveals the evolutionary specialization of diatoms from phago-mixotrophs to photoautotrophs.</title>
        <authorList>
            <person name="Ban H."/>
            <person name="Sato S."/>
            <person name="Yoshikawa S."/>
            <person name="Yamada K."/>
            <person name="Nakamura Y."/>
            <person name="Ichinomiya M."/>
            <person name="Sato N."/>
            <person name="Blanc-Mathieu R."/>
            <person name="Endo H."/>
            <person name="Kuwata A."/>
            <person name="Ogata H."/>
        </authorList>
    </citation>
    <scope>NUCLEOTIDE SEQUENCE [LARGE SCALE GENOMIC DNA]</scope>
</reference>